<proteinExistence type="predicted"/>
<evidence type="ECO:0000313" key="2">
    <source>
        <dbReference type="Proteomes" id="UP000027850"/>
    </source>
</evidence>
<organism evidence="1 2">
    <name type="scientific">Parabacteroides distasonis str. 3776 D15 i</name>
    <dbReference type="NCBI Taxonomy" id="1339342"/>
    <lineage>
        <taxon>Bacteria</taxon>
        <taxon>Pseudomonadati</taxon>
        <taxon>Bacteroidota</taxon>
        <taxon>Bacteroidia</taxon>
        <taxon>Bacteroidales</taxon>
        <taxon>Tannerellaceae</taxon>
        <taxon>Parabacteroides</taxon>
    </lineage>
</organism>
<evidence type="ECO:0000313" key="1">
    <source>
        <dbReference type="EMBL" id="KDS37394.1"/>
    </source>
</evidence>
<gene>
    <name evidence="1" type="ORF">M091_0717</name>
</gene>
<dbReference type="AlphaFoldDB" id="A0AB34LCV4"/>
<dbReference type="Proteomes" id="UP000027850">
    <property type="component" value="Unassembled WGS sequence"/>
</dbReference>
<dbReference type="EMBL" id="JNHK01000088">
    <property type="protein sequence ID" value="KDS37394.1"/>
    <property type="molecule type" value="Genomic_DNA"/>
</dbReference>
<sequence length="229" mass="26063">MKEMPLLSSPVSTTVAALRQYWRCLMPVPASPLAYTDGWRCLLSRTTQVTEDQLHLEGGEDPLPRAVARITKLPGQPIVIPHPFRQPVQGRDGADLGGVGHGQLPLGIGPHGPLVDLCISCSHIVRIFKIYLIGIKILKTYDTNNYTDVYFSAYLLFYLPYSSAVSGIHFRGNRMSYIRYRKQIDFIFNFQLSIFNYQIYGFKLQRVPSDQPYQERRAGESVRHGTDQW</sequence>
<name>A0AB34LCV4_PARDI</name>
<protein>
    <submittedName>
        <fullName evidence="1">Uncharacterized protein</fullName>
    </submittedName>
</protein>
<reference evidence="1 2" key="1">
    <citation type="submission" date="2014-04" db="EMBL/GenBank/DDBJ databases">
        <authorList>
            <person name="Sears C."/>
            <person name="Carroll K."/>
            <person name="Sack B.R."/>
            <person name="Qadri F."/>
            <person name="Myers L.L."/>
            <person name="Chung G.-T."/>
            <person name="Escheverria P."/>
            <person name="Fraser C.M."/>
            <person name="Sadzewicz L."/>
            <person name="Shefchek K.A."/>
            <person name="Tallon L."/>
            <person name="Das S.P."/>
            <person name="Daugherty S."/>
            <person name="Mongodin E.F."/>
        </authorList>
    </citation>
    <scope>NUCLEOTIDE SEQUENCE [LARGE SCALE GENOMIC DNA]</scope>
    <source>
        <strain evidence="1 2">3776 D15 i</strain>
    </source>
</reference>
<comment type="caution">
    <text evidence="1">The sequence shown here is derived from an EMBL/GenBank/DDBJ whole genome shotgun (WGS) entry which is preliminary data.</text>
</comment>
<accession>A0AB34LCV4</accession>